<evidence type="ECO:0000313" key="3">
    <source>
        <dbReference type="Proteomes" id="UP000287651"/>
    </source>
</evidence>
<organism evidence="2 3">
    <name type="scientific">Ensete ventricosum</name>
    <name type="common">Abyssinian banana</name>
    <name type="synonym">Musa ensete</name>
    <dbReference type="NCBI Taxonomy" id="4639"/>
    <lineage>
        <taxon>Eukaryota</taxon>
        <taxon>Viridiplantae</taxon>
        <taxon>Streptophyta</taxon>
        <taxon>Embryophyta</taxon>
        <taxon>Tracheophyta</taxon>
        <taxon>Spermatophyta</taxon>
        <taxon>Magnoliopsida</taxon>
        <taxon>Liliopsida</taxon>
        <taxon>Zingiberales</taxon>
        <taxon>Musaceae</taxon>
        <taxon>Ensete</taxon>
    </lineage>
</organism>
<evidence type="ECO:0000256" key="1">
    <source>
        <dbReference type="SAM" id="MobiDB-lite"/>
    </source>
</evidence>
<feature type="compositionally biased region" description="Basic and acidic residues" evidence="1">
    <location>
        <begin position="143"/>
        <end position="156"/>
    </location>
</feature>
<evidence type="ECO:0000313" key="2">
    <source>
        <dbReference type="EMBL" id="RRT66647.1"/>
    </source>
</evidence>
<sequence length="156" mass="16964">MCLLHLPYQMTDARCSRCTEKKVGVADIIQAGGHGDRYQVCERILSAFRCSNLVLSKINQLECIACGYTWYASRDAISSLTIDAPSVAGNVGAAPWATAKFDAVEKSLVSPRESEKPAATNLFQKSTAAYMPVLETQRSFNRSKTEDASAAAGHRE</sequence>
<dbReference type="Proteomes" id="UP000287651">
    <property type="component" value="Unassembled WGS sequence"/>
</dbReference>
<dbReference type="PANTHER" id="PTHR46871:SF1">
    <property type="entry name" value="BROMO-ADJACENT HOMOLOGY (BAH) DOMAIN-CONTAINING PROTEIN"/>
    <property type="match status" value="1"/>
</dbReference>
<reference evidence="2 3" key="1">
    <citation type="journal article" date="2014" name="Agronomy (Basel)">
        <title>A Draft Genome Sequence for Ensete ventricosum, the Drought-Tolerant Tree Against Hunger.</title>
        <authorList>
            <person name="Harrison J."/>
            <person name="Moore K.A."/>
            <person name="Paszkiewicz K."/>
            <person name="Jones T."/>
            <person name="Grant M."/>
            <person name="Ambacheew D."/>
            <person name="Muzemil S."/>
            <person name="Studholme D.J."/>
        </authorList>
    </citation>
    <scope>NUCLEOTIDE SEQUENCE [LARGE SCALE GENOMIC DNA]</scope>
</reference>
<dbReference type="EMBL" id="AMZH03005349">
    <property type="protein sequence ID" value="RRT66647.1"/>
    <property type="molecule type" value="Genomic_DNA"/>
</dbReference>
<dbReference type="PANTHER" id="PTHR46871">
    <property type="entry name" value="BROMO-ADJACENT HOMOLOGY (BAH) DOMAIN-CONTAINING PROTEIN"/>
    <property type="match status" value="1"/>
</dbReference>
<gene>
    <name evidence="2" type="ORF">B296_00018819</name>
</gene>
<dbReference type="AlphaFoldDB" id="A0A426ZRI7"/>
<proteinExistence type="predicted"/>
<protein>
    <submittedName>
        <fullName evidence="2">Uncharacterized protein</fullName>
    </submittedName>
</protein>
<comment type="caution">
    <text evidence="2">The sequence shown here is derived from an EMBL/GenBank/DDBJ whole genome shotgun (WGS) entry which is preliminary data.</text>
</comment>
<accession>A0A426ZRI7</accession>
<name>A0A426ZRI7_ENSVE</name>
<feature type="region of interest" description="Disordered" evidence="1">
    <location>
        <begin position="136"/>
        <end position="156"/>
    </location>
</feature>